<dbReference type="Proteomes" id="UP000231912">
    <property type="component" value="Unassembled WGS sequence"/>
</dbReference>
<reference evidence="2 3" key="1">
    <citation type="submission" date="2017-07" db="EMBL/GenBank/DDBJ databases">
        <title>Leptospira spp. isolated from tropical soils.</title>
        <authorList>
            <person name="Thibeaux R."/>
            <person name="Iraola G."/>
            <person name="Ferres I."/>
            <person name="Bierque E."/>
            <person name="Girault D."/>
            <person name="Soupe-Gilbert M.-E."/>
            <person name="Picardeau M."/>
            <person name="Goarant C."/>
        </authorList>
    </citation>
    <scope>NUCLEOTIDE SEQUENCE [LARGE SCALE GENOMIC DNA]</scope>
    <source>
        <strain evidence="2 3">FH2-C-A2</strain>
    </source>
</reference>
<keyword evidence="1" id="KW-0472">Membrane</keyword>
<keyword evidence="1" id="KW-0812">Transmembrane</keyword>
<dbReference type="RefSeq" id="WP_100758112.1">
    <property type="nucleotide sequence ID" value="NZ_NPDT01000001.1"/>
</dbReference>
<evidence type="ECO:0000313" key="2">
    <source>
        <dbReference type="EMBL" id="PJZ67670.1"/>
    </source>
</evidence>
<dbReference type="EMBL" id="NPDT01000001">
    <property type="protein sequence ID" value="PJZ67670.1"/>
    <property type="molecule type" value="Genomic_DNA"/>
</dbReference>
<gene>
    <name evidence="2" type="ORF">CH371_06620</name>
</gene>
<organism evidence="2 3">
    <name type="scientific">Leptospira wolffii</name>
    <dbReference type="NCBI Taxonomy" id="409998"/>
    <lineage>
        <taxon>Bacteria</taxon>
        <taxon>Pseudomonadati</taxon>
        <taxon>Spirochaetota</taxon>
        <taxon>Spirochaetia</taxon>
        <taxon>Leptospirales</taxon>
        <taxon>Leptospiraceae</taxon>
        <taxon>Leptospira</taxon>
    </lineage>
</organism>
<feature type="transmembrane region" description="Helical" evidence="1">
    <location>
        <begin position="15"/>
        <end position="36"/>
    </location>
</feature>
<proteinExistence type="predicted"/>
<evidence type="ECO:0000256" key="1">
    <source>
        <dbReference type="SAM" id="Phobius"/>
    </source>
</evidence>
<evidence type="ECO:0000313" key="3">
    <source>
        <dbReference type="Proteomes" id="UP000231912"/>
    </source>
</evidence>
<sequence length="247" mass="28335">MADEERSPEEKRNQILINIVLAFAYIIVCILTTLFAPTTHRRILEYEVGRTVGTVIITLLLPGLLLFVKELRKFRTFILIGLGLAAANLFIGTGIQTLLSQGSLEVSLPGEYREGRVIRNTKFGEVEVFSKVAGDGRYIFLLQEYSFRKRPFQKIYLEDMADWQREEILGKSQEDLIYQEDADDVLGTESLELAIRVDSEKCFKSRFYILSGKLYQVSYLGPISESESPKTRAFFDSVKIRRRFLPI</sequence>
<keyword evidence="1" id="KW-1133">Transmembrane helix</keyword>
<name>A0A2M9ZGV7_9LEPT</name>
<feature type="transmembrane region" description="Helical" evidence="1">
    <location>
        <begin position="77"/>
        <end position="99"/>
    </location>
</feature>
<protein>
    <submittedName>
        <fullName evidence="2">Uncharacterized protein</fullName>
    </submittedName>
</protein>
<accession>A0A2M9ZGV7</accession>
<comment type="caution">
    <text evidence="2">The sequence shown here is derived from an EMBL/GenBank/DDBJ whole genome shotgun (WGS) entry which is preliminary data.</text>
</comment>
<feature type="transmembrane region" description="Helical" evidence="1">
    <location>
        <begin position="48"/>
        <end position="68"/>
    </location>
</feature>
<dbReference type="AlphaFoldDB" id="A0A2M9ZGV7"/>